<feature type="repeat" description="WD" evidence="4">
    <location>
        <begin position="127"/>
        <end position="159"/>
    </location>
</feature>
<dbReference type="SMART" id="SM00320">
    <property type="entry name" value="WD40"/>
    <property type="match status" value="7"/>
</dbReference>
<name>A0A9N8DZN7_9STRA</name>
<dbReference type="HAMAP" id="MF_03037">
    <property type="entry name" value="ciao1"/>
    <property type="match status" value="1"/>
</dbReference>
<sequence length="376" mass="39841">MATTTEGASLTSVQVLCPPNKSFGGQLQYASGSAAWQCAFSKDGQYLAACFGPPDLVVRVWRRLGNGEWTLDSVVSGIHERTIRSIAFAPLLSPLILASASFDGSVSIWEKSTTSNDSDGWECAAQLEGHDNEVKGVAWNATGSLLATCSRDKSVWIWECFLAGTVGASDTDIECIAVLNGHEGDVKQVQFAPSHGILGDGEEIVLSASYDDTIKCWAEDCGEWFCAASIANVHTSTIWALTVAPGGGRVISCSADGSLGILKFDATAGAIDAHDAWKCVGKLPDAHHKLPIYDCDYAPAKAGHGRIVTAGGDDRIQIYREALGSTSDRPLFSLDASVVSHDGDVNSVCWHPHDGSLLASCGDDGTVRIWKYKTGV</sequence>
<organism evidence="5 6">
    <name type="scientific">Seminavis robusta</name>
    <dbReference type="NCBI Taxonomy" id="568900"/>
    <lineage>
        <taxon>Eukaryota</taxon>
        <taxon>Sar</taxon>
        <taxon>Stramenopiles</taxon>
        <taxon>Ochrophyta</taxon>
        <taxon>Bacillariophyta</taxon>
        <taxon>Bacillariophyceae</taxon>
        <taxon>Bacillariophycidae</taxon>
        <taxon>Naviculales</taxon>
        <taxon>Naviculaceae</taxon>
        <taxon>Seminavis</taxon>
    </lineage>
</organism>
<accession>A0A9N8DZN7</accession>
<comment type="function">
    <text evidence="3">Essential component of the cytosolic iron-sulfur (Fe/S) protein assembly machinery. Required for the maturation of extramitochondrial Fe/S proteins.</text>
</comment>
<dbReference type="PANTHER" id="PTHR19920">
    <property type="entry name" value="WD40 PROTEIN CIAO1"/>
    <property type="match status" value="1"/>
</dbReference>
<feature type="repeat" description="WD" evidence="4">
    <location>
        <begin position="338"/>
        <end position="376"/>
    </location>
</feature>
<dbReference type="PANTHER" id="PTHR19920:SF0">
    <property type="entry name" value="CYTOSOLIC IRON-SULFUR PROTEIN ASSEMBLY PROTEIN CIAO1-RELATED"/>
    <property type="match status" value="1"/>
</dbReference>
<dbReference type="Proteomes" id="UP001153069">
    <property type="component" value="Unassembled WGS sequence"/>
</dbReference>
<dbReference type="InterPro" id="IPR001680">
    <property type="entry name" value="WD40_rpt"/>
</dbReference>
<dbReference type="AlphaFoldDB" id="A0A9N8DZN7"/>
<dbReference type="CDD" id="cd00200">
    <property type="entry name" value="WD40"/>
    <property type="match status" value="1"/>
</dbReference>
<reference evidence="5" key="1">
    <citation type="submission" date="2020-06" db="EMBL/GenBank/DDBJ databases">
        <authorList>
            <consortium name="Plant Systems Biology data submission"/>
        </authorList>
    </citation>
    <scope>NUCLEOTIDE SEQUENCE</scope>
    <source>
        <strain evidence="5">D6</strain>
    </source>
</reference>
<dbReference type="PROSITE" id="PS50294">
    <property type="entry name" value="WD_REPEATS_REGION"/>
    <property type="match status" value="2"/>
</dbReference>
<dbReference type="PRINTS" id="PR00320">
    <property type="entry name" value="GPROTEINBRPT"/>
</dbReference>
<keyword evidence="1 4" id="KW-0853">WD repeat</keyword>
<dbReference type="SUPFAM" id="SSF50978">
    <property type="entry name" value="WD40 repeat-like"/>
    <property type="match status" value="1"/>
</dbReference>
<feature type="repeat" description="WD" evidence="4">
    <location>
        <begin position="79"/>
        <end position="110"/>
    </location>
</feature>
<feature type="repeat" description="WD" evidence="4">
    <location>
        <begin position="179"/>
        <end position="217"/>
    </location>
</feature>
<dbReference type="Pfam" id="PF00400">
    <property type="entry name" value="WD40"/>
    <property type="match status" value="5"/>
</dbReference>
<keyword evidence="6" id="KW-1185">Reference proteome</keyword>
<dbReference type="GO" id="GO:0016226">
    <property type="term" value="P:iron-sulfur cluster assembly"/>
    <property type="evidence" value="ECO:0007669"/>
    <property type="project" value="UniProtKB-UniRule"/>
</dbReference>
<evidence type="ECO:0000313" key="6">
    <source>
        <dbReference type="Proteomes" id="UP001153069"/>
    </source>
</evidence>
<comment type="caution">
    <text evidence="5">The sequence shown here is derived from an EMBL/GenBank/DDBJ whole genome shotgun (WGS) entry which is preliminary data.</text>
</comment>
<gene>
    <name evidence="5" type="ORF">SEMRO_369_G128140.1</name>
</gene>
<evidence type="ECO:0000313" key="5">
    <source>
        <dbReference type="EMBL" id="CAB9508969.1"/>
    </source>
</evidence>
<dbReference type="EMBL" id="CAICTM010000368">
    <property type="protein sequence ID" value="CAB9508969.1"/>
    <property type="molecule type" value="Genomic_DNA"/>
</dbReference>
<dbReference type="GO" id="GO:0097361">
    <property type="term" value="C:cytosolic [4Fe-4S] assembly targeting complex"/>
    <property type="evidence" value="ECO:0007669"/>
    <property type="project" value="InterPro"/>
</dbReference>
<dbReference type="InterPro" id="IPR028608">
    <property type="entry name" value="CIAO1/Cia1"/>
</dbReference>
<dbReference type="Gene3D" id="2.130.10.10">
    <property type="entry name" value="YVTN repeat-like/Quinoprotein amine dehydrogenase"/>
    <property type="match status" value="1"/>
</dbReference>
<evidence type="ECO:0000256" key="3">
    <source>
        <dbReference type="HAMAP-Rule" id="MF_03037"/>
    </source>
</evidence>
<dbReference type="InterPro" id="IPR015943">
    <property type="entry name" value="WD40/YVTN_repeat-like_dom_sf"/>
</dbReference>
<evidence type="ECO:0000256" key="2">
    <source>
        <dbReference type="ARBA" id="ARBA00022737"/>
    </source>
</evidence>
<protein>
    <recommendedName>
        <fullName evidence="3">Probable cytosolic iron-sulfur protein assembly protein CIAO1 homolog</fullName>
    </recommendedName>
</protein>
<evidence type="ECO:0000256" key="1">
    <source>
        <dbReference type="ARBA" id="ARBA00022574"/>
    </source>
</evidence>
<comment type="similarity">
    <text evidence="3">Belongs to the WD repeat CIA1 family.</text>
</comment>
<keyword evidence="2" id="KW-0677">Repeat</keyword>
<dbReference type="InterPro" id="IPR036322">
    <property type="entry name" value="WD40_repeat_dom_sf"/>
</dbReference>
<proteinExistence type="inferred from homology"/>
<dbReference type="InterPro" id="IPR020472">
    <property type="entry name" value="WD40_PAC1"/>
</dbReference>
<dbReference type="PROSITE" id="PS50082">
    <property type="entry name" value="WD_REPEATS_2"/>
    <property type="match status" value="4"/>
</dbReference>
<dbReference type="OrthoDB" id="284782at2759"/>
<evidence type="ECO:0000256" key="4">
    <source>
        <dbReference type="PROSITE-ProRule" id="PRU00221"/>
    </source>
</evidence>